<dbReference type="EMBL" id="LR796270">
    <property type="protein sequence ID" value="CAB4133260.1"/>
    <property type="molecule type" value="Genomic_DNA"/>
</dbReference>
<accession>A0A6J5LJV8</accession>
<gene>
    <name evidence="1" type="ORF">UFOVP250_93</name>
</gene>
<organism evidence="1">
    <name type="scientific">uncultured Caudovirales phage</name>
    <dbReference type="NCBI Taxonomy" id="2100421"/>
    <lineage>
        <taxon>Viruses</taxon>
        <taxon>Duplodnaviria</taxon>
        <taxon>Heunggongvirae</taxon>
        <taxon>Uroviricota</taxon>
        <taxon>Caudoviricetes</taxon>
        <taxon>Peduoviridae</taxon>
        <taxon>Maltschvirus</taxon>
        <taxon>Maltschvirus maltsch</taxon>
    </lineage>
</organism>
<proteinExistence type="predicted"/>
<evidence type="ECO:0000313" key="1">
    <source>
        <dbReference type="EMBL" id="CAB4133260.1"/>
    </source>
</evidence>
<protein>
    <submittedName>
        <fullName evidence="1">Uncharacterized protein</fullName>
    </submittedName>
</protein>
<sequence>MTNEEMIKNIIHAQDCLNSVWNEARQGMNVGLQVECQMADERLEEVLSILGYYQ</sequence>
<name>A0A6J5LJV8_9CAUD</name>
<reference evidence="1" key="1">
    <citation type="submission" date="2020-04" db="EMBL/GenBank/DDBJ databases">
        <authorList>
            <person name="Chiriac C."/>
            <person name="Salcher M."/>
            <person name="Ghai R."/>
            <person name="Kavagutti S V."/>
        </authorList>
    </citation>
    <scope>NUCLEOTIDE SEQUENCE</scope>
</reference>